<dbReference type="EMBL" id="LR790203">
    <property type="protein sequence ID" value="CAB3266065.1"/>
    <property type="molecule type" value="mRNA"/>
</dbReference>
<evidence type="ECO:0000259" key="3">
    <source>
        <dbReference type="Pfam" id="PF03629"/>
    </source>
</evidence>
<feature type="chain" id="PRO_5026130930" evidence="2">
    <location>
        <begin position="21"/>
        <end position="517"/>
    </location>
</feature>
<sequence>MNTLLLFCCCGVALIGNAASDNDFAFASYFQNNMVLQREPHRAVIWGYGTVGAIVNVSIIQDVYSTKVKAGPNGKGVWSVTFRPQPVGGAQQIQGVQDNHGLLNWILLKNVLFGDVWICSGQSNMQFTVSMMFNVSHELEIASNYPNVRVMTPGQNVSDTPLHDLLSIEQGWSVASKESIGGQNDKYFSAVCWLYGRHLNDVLKVPIGLIASDWGGTPVETWSSTEALTRCGLDKKDFNITEHPTWTKVPNKNSVLWNAMIHPFLNMTIKGAIWYQGEANAEYHADKYACTFPAMISDWRWKWYNSHKQTDVLFPFGFVQLATNNVTDDGSFPKIRWHQTADYGFVPNEVMRNTFMAVAMDLRDDASPFGAIHPRYKEDVGIRLALSGLRIAYGQQYNSDGPIVRSAVRTNDGHVVVSYPHDQSLVVTDQKNFEVCCSFSKCNAYDPFGSADWVLAPIASHSTHTITLDAKFCSNKGGKPVYMRYAWALEPCQYKQCSVYNDLGLPAPPFGLLITDF</sequence>
<reference evidence="4" key="1">
    <citation type="submission" date="2020-04" db="EMBL/GenBank/DDBJ databases">
        <authorList>
            <person name="Neveu A P."/>
        </authorList>
    </citation>
    <scope>NUCLEOTIDE SEQUENCE</scope>
    <source>
        <tissue evidence="4">Whole embryo</tissue>
    </source>
</reference>
<organism evidence="4">
    <name type="scientific">Phallusia mammillata</name>
    <dbReference type="NCBI Taxonomy" id="59560"/>
    <lineage>
        <taxon>Eukaryota</taxon>
        <taxon>Metazoa</taxon>
        <taxon>Chordata</taxon>
        <taxon>Tunicata</taxon>
        <taxon>Ascidiacea</taxon>
        <taxon>Phlebobranchia</taxon>
        <taxon>Ascidiidae</taxon>
        <taxon>Phallusia</taxon>
    </lineage>
</organism>
<feature type="domain" description="Sialate O-acetylesterase" evidence="3">
    <location>
        <begin position="115"/>
        <end position="303"/>
    </location>
</feature>
<dbReference type="InterPro" id="IPR036514">
    <property type="entry name" value="SGNH_hydro_sf"/>
</dbReference>
<dbReference type="InterPro" id="IPR039329">
    <property type="entry name" value="SIAE"/>
</dbReference>
<dbReference type="PANTHER" id="PTHR22901:SF0">
    <property type="entry name" value="SIALATE O-ACETYLESTERASE"/>
    <property type="match status" value="1"/>
</dbReference>
<proteinExistence type="evidence at transcript level"/>
<protein>
    <submittedName>
        <fullName evidence="4">Sialate O-acetylesterase-like</fullName>
    </submittedName>
</protein>
<feature type="signal peptide" evidence="2">
    <location>
        <begin position="1"/>
        <end position="20"/>
    </location>
</feature>
<evidence type="ECO:0000256" key="2">
    <source>
        <dbReference type="SAM" id="SignalP"/>
    </source>
</evidence>
<evidence type="ECO:0000313" key="4">
    <source>
        <dbReference type="EMBL" id="CAB3266065.1"/>
    </source>
</evidence>
<keyword evidence="1" id="KW-0378">Hydrolase</keyword>
<evidence type="ECO:0000256" key="1">
    <source>
        <dbReference type="ARBA" id="ARBA00022801"/>
    </source>
</evidence>
<name>A0A6F9DT66_9ASCI</name>
<keyword evidence="2" id="KW-0732">Signal</keyword>
<dbReference type="GO" id="GO:0001681">
    <property type="term" value="F:sialate O-acetylesterase activity"/>
    <property type="evidence" value="ECO:0007669"/>
    <property type="project" value="InterPro"/>
</dbReference>
<dbReference type="Pfam" id="PF03629">
    <property type="entry name" value="SASA"/>
    <property type="match status" value="1"/>
</dbReference>
<accession>A0A6F9DT66</accession>
<dbReference type="Gene3D" id="3.40.50.1110">
    <property type="entry name" value="SGNH hydrolase"/>
    <property type="match status" value="1"/>
</dbReference>
<dbReference type="AlphaFoldDB" id="A0A6F9DT66"/>
<dbReference type="SUPFAM" id="SSF52266">
    <property type="entry name" value="SGNH hydrolase"/>
    <property type="match status" value="1"/>
</dbReference>
<dbReference type="PANTHER" id="PTHR22901">
    <property type="entry name" value="SIALATE O-ACETYLESTERASE"/>
    <property type="match status" value="1"/>
</dbReference>
<gene>
    <name evidence="4" type="primary">Siae-001</name>
</gene>
<dbReference type="GO" id="GO:0005975">
    <property type="term" value="P:carbohydrate metabolic process"/>
    <property type="evidence" value="ECO:0007669"/>
    <property type="project" value="TreeGrafter"/>
</dbReference>
<dbReference type="InterPro" id="IPR005181">
    <property type="entry name" value="SASA"/>
</dbReference>